<dbReference type="STRING" id="150033.RV14_GL000739"/>
<comment type="caution">
    <text evidence="2">The sequence shown here is derived from an EMBL/GenBank/DDBJ whole genome shotgun (WGS) entry which is preliminary data.</text>
</comment>
<organism evidence="2 3">
    <name type="scientific">Enterococcus ratti</name>
    <dbReference type="NCBI Taxonomy" id="150033"/>
    <lineage>
        <taxon>Bacteria</taxon>
        <taxon>Bacillati</taxon>
        <taxon>Bacillota</taxon>
        <taxon>Bacilli</taxon>
        <taxon>Lactobacillales</taxon>
        <taxon>Enterococcaceae</taxon>
        <taxon>Enterococcus</taxon>
    </lineage>
</organism>
<feature type="domain" description="N-acetyltransferase" evidence="1">
    <location>
        <begin position="30"/>
        <end position="190"/>
    </location>
</feature>
<proteinExistence type="predicted"/>
<dbReference type="EMBL" id="JXLB01000017">
    <property type="protein sequence ID" value="OJG79799.1"/>
    <property type="molecule type" value="Genomic_DNA"/>
</dbReference>
<dbReference type="GO" id="GO:0016747">
    <property type="term" value="F:acyltransferase activity, transferring groups other than amino-acyl groups"/>
    <property type="evidence" value="ECO:0007669"/>
    <property type="project" value="InterPro"/>
</dbReference>
<dbReference type="SUPFAM" id="SSF55729">
    <property type="entry name" value="Acyl-CoA N-acyltransferases (Nat)"/>
    <property type="match status" value="1"/>
</dbReference>
<reference evidence="2 3" key="1">
    <citation type="submission" date="2014-12" db="EMBL/GenBank/DDBJ databases">
        <title>Draft genome sequences of 29 type strains of Enterococci.</title>
        <authorList>
            <person name="Zhong Z."/>
            <person name="Sun Z."/>
            <person name="Liu W."/>
            <person name="Zhang W."/>
            <person name="Zhang H."/>
        </authorList>
    </citation>
    <scope>NUCLEOTIDE SEQUENCE [LARGE SCALE GENOMIC DNA]</scope>
    <source>
        <strain evidence="2 3">DSM 15687</strain>
    </source>
</reference>
<dbReference type="OrthoDB" id="581534at2"/>
<protein>
    <recommendedName>
        <fullName evidence="1">N-acetyltransferase domain-containing protein</fullName>
    </recommendedName>
</protein>
<name>A0A1L8WFI7_9ENTE</name>
<evidence type="ECO:0000313" key="2">
    <source>
        <dbReference type="EMBL" id="OJG79799.1"/>
    </source>
</evidence>
<dbReference type="PROSITE" id="PS51186">
    <property type="entry name" value="GNAT"/>
    <property type="match status" value="1"/>
</dbReference>
<keyword evidence="3" id="KW-1185">Reference proteome</keyword>
<dbReference type="CDD" id="cd04301">
    <property type="entry name" value="NAT_SF"/>
    <property type="match status" value="1"/>
</dbReference>
<dbReference type="Pfam" id="PF00583">
    <property type="entry name" value="Acetyltransf_1"/>
    <property type="match status" value="1"/>
</dbReference>
<dbReference type="InterPro" id="IPR000182">
    <property type="entry name" value="GNAT_dom"/>
</dbReference>
<gene>
    <name evidence="2" type="ORF">RV14_GL000739</name>
</gene>
<dbReference type="RefSeq" id="WP_071855880.1">
    <property type="nucleotide sequence ID" value="NZ_JXLB01000017.1"/>
</dbReference>
<evidence type="ECO:0000259" key="1">
    <source>
        <dbReference type="PROSITE" id="PS51186"/>
    </source>
</evidence>
<evidence type="ECO:0000313" key="3">
    <source>
        <dbReference type="Proteomes" id="UP000182152"/>
    </source>
</evidence>
<dbReference type="Gene3D" id="3.40.630.30">
    <property type="match status" value="1"/>
</dbReference>
<sequence length="195" mass="22497">MLDKRVPYAEIWMTRPISEALPIVSLPEGYHFESYTVGDEKEWARIEASVGEFATKAQGLAYFQRVFSPYLQQLKQRMLFVATDAGEKVATCTAWYKKRKDGTYPLFHWLAVTPPHQGKGIAKALTVEVLRLFQEVEVQGPIYLHTQTWSHLAIRLYQQLGFSISSENFSGSQNSEYLFVMEVLEQLKINEKNKR</sequence>
<dbReference type="InterPro" id="IPR016181">
    <property type="entry name" value="Acyl_CoA_acyltransferase"/>
</dbReference>
<dbReference type="AlphaFoldDB" id="A0A1L8WFI7"/>
<accession>A0A1L8WFI7</accession>
<dbReference type="Proteomes" id="UP000182152">
    <property type="component" value="Unassembled WGS sequence"/>
</dbReference>